<accession>B5GMU0</accession>
<dbReference type="InterPro" id="IPR036086">
    <property type="entry name" value="ParB/Sulfiredoxin_sf"/>
</dbReference>
<dbReference type="AlphaFoldDB" id="B5GMU0"/>
<evidence type="ECO:0000259" key="4">
    <source>
        <dbReference type="SMART" id="SM00470"/>
    </source>
</evidence>
<reference evidence="5 6" key="1">
    <citation type="journal article" date="2010" name="Genome Biol. Evol.">
        <title>The sequence of a 1.8-mb bacterial linear plasmid reveals a rich evolutionary reservoir of secondary metabolic pathways.</title>
        <authorList>
            <person name="Medema M.H."/>
            <person name="Trefzer A."/>
            <person name="Kovalchuk A."/>
            <person name="van den Berg M."/>
            <person name="Mueller U."/>
            <person name="Heijne W."/>
            <person name="Wu L."/>
            <person name="Alam M.T."/>
            <person name="Ronning C.M."/>
            <person name="Nierman W.C."/>
            <person name="Bovenberg R.A.L."/>
            <person name="Breitling R."/>
            <person name="Takano E."/>
        </authorList>
    </citation>
    <scope>NUCLEOTIDE SEQUENCE [LARGE SCALE GENOMIC DNA]</scope>
    <source>
        <strain evidence="6">ATCC 27064 / DSM 738 / JCM 4710 / NBRC 13307 / NCIMB 12785 / NRRL 3585 / VKM Ac-602</strain>
        <plasmid evidence="5">pSCL4</plasmid>
    </source>
</reference>
<dbReference type="InterPro" id="IPR041468">
    <property type="entry name" value="HTH_ParB/Spo0J"/>
</dbReference>
<feature type="compositionally biased region" description="Gly residues" evidence="3">
    <location>
        <begin position="391"/>
        <end position="401"/>
    </location>
</feature>
<dbReference type="InterPro" id="IPR004437">
    <property type="entry name" value="ParB/RepB/Spo0J"/>
</dbReference>
<dbReference type="Gene3D" id="3.90.1530.30">
    <property type="match status" value="1"/>
</dbReference>
<dbReference type="OrthoDB" id="70307at2"/>
<feature type="region of interest" description="Disordered" evidence="3">
    <location>
        <begin position="302"/>
        <end position="416"/>
    </location>
</feature>
<name>B5GMU0_STRCL</name>
<dbReference type="InterPro" id="IPR003115">
    <property type="entry name" value="ParB_N"/>
</dbReference>
<proteinExistence type="inferred from homology"/>
<dbReference type="PANTHER" id="PTHR33375">
    <property type="entry name" value="CHROMOSOME-PARTITIONING PROTEIN PARB-RELATED"/>
    <property type="match status" value="1"/>
</dbReference>
<dbReference type="Pfam" id="PF17762">
    <property type="entry name" value="HTH_ParB"/>
    <property type="match status" value="1"/>
</dbReference>
<dbReference type="GeneID" id="93733988"/>
<evidence type="ECO:0000256" key="3">
    <source>
        <dbReference type="SAM" id="MobiDB-lite"/>
    </source>
</evidence>
<evidence type="ECO:0000313" key="6">
    <source>
        <dbReference type="Proteomes" id="UP000002357"/>
    </source>
</evidence>
<feature type="compositionally biased region" description="Polar residues" evidence="3">
    <location>
        <begin position="8"/>
        <end position="20"/>
    </location>
</feature>
<gene>
    <name evidence="5" type="primary">parB</name>
    <name evidence="5" type="ORF">SCLAV_p0884</name>
</gene>
<feature type="region of interest" description="Disordered" evidence="3">
    <location>
        <begin position="247"/>
        <end position="281"/>
    </location>
</feature>
<feature type="region of interest" description="Disordered" evidence="3">
    <location>
        <begin position="1"/>
        <end position="35"/>
    </location>
</feature>
<dbReference type="EMBL" id="CM000914">
    <property type="protein sequence ID" value="EFG04370.2"/>
    <property type="molecule type" value="Genomic_DNA"/>
</dbReference>
<evidence type="ECO:0000313" key="5">
    <source>
        <dbReference type="EMBL" id="EFG04370.2"/>
    </source>
</evidence>
<organism evidence="5 6">
    <name type="scientific">Streptomyces clavuligerus</name>
    <dbReference type="NCBI Taxonomy" id="1901"/>
    <lineage>
        <taxon>Bacteria</taxon>
        <taxon>Bacillati</taxon>
        <taxon>Actinomycetota</taxon>
        <taxon>Actinomycetes</taxon>
        <taxon>Kitasatosporales</taxon>
        <taxon>Streptomycetaceae</taxon>
        <taxon>Streptomyces</taxon>
    </lineage>
</organism>
<dbReference type="GO" id="GO:0007059">
    <property type="term" value="P:chromosome segregation"/>
    <property type="evidence" value="ECO:0007669"/>
    <property type="project" value="UniProtKB-KW"/>
</dbReference>
<comment type="similarity">
    <text evidence="1">Belongs to the ParB family.</text>
</comment>
<evidence type="ECO:0000256" key="1">
    <source>
        <dbReference type="ARBA" id="ARBA00006295"/>
    </source>
</evidence>
<dbReference type="GO" id="GO:0003677">
    <property type="term" value="F:DNA binding"/>
    <property type="evidence" value="ECO:0007669"/>
    <property type="project" value="InterPro"/>
</dbReference>
<protein>
    <submittedName>
        <fullName evidence="5">Plasmid partitioning protein parB</fullName>
    </submittedName>
</protein>
<dbReference type="Pfam" id="PF02195">
    <property type="entry name" value="ParB_N"/>
    <property type="match status" value="1"/>
</dbReference>
<feature type="domain" description="ParB-like N-terminal" evidence="4">
    <location>
        <begin position="43"/>
        <end position="149"/>
    </location>
</feature>
<geneLocation type="plasmid" evidence="5 6">
    <name>pSCL4</name>
</geneLocation>
<dbReference type="Gene3D" id="1.10.10.2830">
    <property type="match status" value="1"/>
</dbReference>
<evidence type="ECO:0000256" key="2">
    <source>
        <dbReference type="ARBA" id="ARBA00022829"/>
    </source>
</evidence>
<dbReference type="GO" id="GO:0005694">
    <property type="term" value="C:chromosome"/>
    <property type="evidence" value="ECO:0007669"/>
    <property type="project" value="TreeGrafter"/>
</dbReference>
<dbReference type="RefSeq" id="WP_003953055.1">
    <property type="nucleotide sequence ID" value="NZ_CM000914.1"/>
</dbReference>
<keyword evidence="5" id="KW-0614">Plasmid</keyword>
<dbReference type="SUPFAM" id="SSF109709">
    <property type="entry name" value="KorB DNA-binding domain-like"/>
    <property type="match status" value="1"/>
</dbReference>
<dbReference type="SUPFAM" id="SSF110849">
    <property type="entry name" value="ParB/Sulfiredoxin"/>
    <property type="match status" value="1"/>
</dbReference>
<dbReference type="PANTHER" id="PTHR33375:SF1">
    <property type="entry name" value="CHROMOSOME-PARTITIONING PROTEIN PARB-RELATED"/>
    <property type="match status" value="1"/>
</dbReference>
<dbReference type="InterPro" id="IPR050336">
    <property type="entry name" value="Chromosome_partition/occlusion"/>
</dbReference>
<dbReference type="GO" id="GO:0045881">
    <property type="term" value="P:positive regulation of sporulation resulting in formation of a cellular spore"/>
    <property type="evidence" value="ECO:0007669"/>
    <property type="project" value="TreeGrafter"/>
</dbReference>
<dbReference type="KEGG" id="sclf:BB341_28615"/>
<keyword evidence="6" id="KW-1185">Reference proteome</keyword>
<dbReference type="SMART" id="SM00470">
    <property type="entry name" value="ParB"/>
    <property type="match status" value="1"/>
</dbReference>
<dbReference type="NCBIfam" id="TIGR00180">
    <property type="entry name" value="parB_part"/>
    <property type="match status" value="1"/>
</dbReference>
<dbReference type="Proteomes" id="UP000002357">
    <property type="component" value="Plasmid pSCL4"/>
</dbReference>
<dbReference type="eggNOG" id="COG1475">
    <property type="taxonomic scope" value="Bacteria"/>
</dbReference>
<keyword evidence="2" id="KW-0159">Chromosome partition</keyword>
<sequence>MSKASKLGTGSSFQQAQRASISPRRQAIDAATKAPTAGALPPVELSVDVISLNPANPRTELGDLSQLAGSMRDHGQKTAISIMSRFSYVEGNPDHEDELEPDTKYVVIDGNSRLAAAREAGLSTIKVMLDEGLGSNPDEILESALVANIHRQDLDHLDEARALEQLLKVHGTQEALAARLHRSQGWVSQRLALLTLTPELQRKLETGEEPAELLRRVGRKDPAEQEEHLRLLKEKRARVAEERAAAVARAEAATEQQEKAPETPVVPEARPAEPTSSGVTDLGEIPQVQSLQSLQSLAPVERTEKAGGNEEQQPAGESRGGGVAEESVPASGQASVPHPAGGVPDGLPDGLHYGVMKTDRREAEPPRASAESARSALSAEAVEPVGESAGDPGGELIGEPGGEPVPSESSDKPRQIKMPWGDGAASMDIIFAKVFASERHRMIGRYLELLGGPEAFVADLIEASSPEYRSRVAELLLKDM</sequence>
<feature type="compositionally biased region" description="Low complexity" evidence="3">
    <location>
        <begin position="366"/>
        <end position="381"/>
    </location>
</feature>